<feature type="compositionally biased region" description="Basic and acidic residues" evidence="1">
    <location>
        <begin position="141"/>
        <end position="154"/>
    </location>
</feature>
<accession>A0ABQ7U691</accession>
<reference evidence="2 3" key="1">
    <citation type="journal article" date="2021" name="bioRxiv">
        <title>Chromosome-scale and haplotype-resolved genome assembly of a tetraploid potato cultivar.</title>
        <authorList>
            <person name="Sun H."/>
            <person name="Jiao W.-B."/>
            <person name="Krause K."/>
            <person name="Campoy J.A."/>
            <person name="Goel M."/>
            <person name="Folz-Donahue K."/>
            <person name="Kukat C."/>
            <person name="Huettel B."/>
            <person name="Schneeberger K."/>
        </authorList>
    </citation>
    <scope>NUCLEOTIDE SEQUENCE [LARGE SCALE GENOMIC DNA]</scope>
    <source>
        <strain evidence="2">SolTubOtavaFocal</strain>
        <tissue evidence="2">Leaves</tissue>
    </source>
</reference>
<evidence type="ECO:0000256" key="1">
    <source>
        <dbReference type="SAM" id="MobiDB-lite"/>
    </source>
</evidence>
<name>A0ABQ7U691_SOLTU</name>
<organism evidence="2 3">
    <name type="scientific">Solanum tuberosum</name>
    <name type="common">Potato</name>
    <dbReference type="NCBI Taxonomy" id="4113"/>
    <lineage>
        <taxon>Eukaryota</taxon>
        <taxon>Viridiplantae</taxon>
        <taxon>Streptophyta</taxon>
        <taxon>Embryophyta</taxon>
        <taxon>Tracheophyta</taxon>
        <taxon>Spermatophyta</taxon>
        <taxon>Magnoliopsida</taxon>
        <taxon>eudicotyledons</taxon>
        <taxon>Gunneridae</taxon>
        <taxon>Pentapetalae</taxon>
        <taxon>asterids</taxon>
        <taxon>lamiids</taxon>
        <taxon>Solanales</taxon>
        <taxon>Solanaceae</taxon>
        <taxon>Solanoideae</taxon>
        <taxon>Solaneae</taxon>
        <taxon>Solanum</taxon>
    </lineage>
</organism>
<evidence type="ECO:0000313" key="2">
    <source>
        <dbReference type="EMBL" id="KAH0742013.1"/>
    </source>
</evidence>
<dbReference type="Proteomes" id="UP000826656">
    <property type="component" value="Unassembled WGS sequence"/>
</dbReference>
<feature type="region of interest" description="Disordered" evidence="1">
    <location>
        <begin position="86"/>
        <end position="113"/>
    </location>
</feature>
<comment type="caution">
    <text evidence="2">The sequence shown here is derived from an EMBL/GenBank/DDBJ whole genome shotgun (WGS) entry which is preliminary data.</text>
</comment>
<protein>
    <submittedName>
        <fullName evidence="2">Uncharacterized protein</fullName>
    </submittedName>
</protein>
<feature type="compositionally biased region" description="Acidic residues" evidence="1">
    <location>
        <begin position="102"/>
        <end position="112"/>
    </location>
</feature>
<feature type="compositionally biased region" description="Basic residues" evidence="1">
    <location>
        <begin position="171"/>
        <end position="181"/>
    </location>
</feature>
<keyword evidence="3" id="KW-1185">Reference proteome</keyword>
<dbReference type="EMBL" id="JAIVGD010000026">
    <property type="protein sequence ID" value="KAH0742013.1"/>
    <property type="molecule type" value="Genomic_DNA"/>
</dbReference>
<proteinExistence type="predicted"/>
<gene>
    <name evidence="2" type="ORF">KY290_035056</name>
</gene>
<feature type="compositionally biased region" description="Basic residues" evidence="1">
    <location>
        <begin position="155"/>
        <end position="164"/>
    </location>
</feature>
<sequence length="181" mass="20498">MSCCLKGRSNQTSRAIYREGPGPLKVVFSTMSERLFEGDLPEGKGTKSNILAAAEELVAVQSLASLRGDIQPTLLEQELRSPEQVLHSAQPVFNQTPKSFDVDSEEEEEEDTPLVWHKKRVRGKNIVNMTISDPEAVDVVPEAKLDDKPNESEWKRKRKGKRKNGGFSDRMRKKNKICYQR</sequence>
<evidence type="ECO:0000313" key="3">
    <source>
        <dbReference type="Proteomes" id="UP000826656"/>
    </source>
</evidence>
<feature type="region of interest" description="Disordered" evidence="1">
    <location>
        <begin position="140"/>
        <end position="181"/>
    </location>
</feature>